<dbReference type="Proteomes" id="UP001283361">
    <property type="component" value="Unassembled WGS sequence"/>
</dbReference>
<dbReference type="AlphaFoldDB" id="A0AAE0Y985"/>
<evidence type="ECO:0000313" key="2">
    <source>
        <dbReference type="Proteomes" id="UP001283361"/>
    </source>
</evidence>
<dbReference type="PANTHER" id="PTHR33480">
    <property type="entry name" value="SET DOMAIN-CONTAINING PROTEIN-RELATED"/>
    <property type="match status" value="1"/>
</dbReference>
<comment type="caution">
    <text evidence="1">The sequence shown here is derived from an EMBL/GenBank/DDBJ whole genome shotgun (WGS) entry which is preliminary data.</text>
</comment>
<reference evidence="1" key="1">
    <citation type="journal article" date="2023" name="G3 (Bethesda)">
        <title>A reference genome for the long-term kleptoplast-retaining sea slug Elysia crispata morphotype clarki.</title>
        <authorList>
            <person name="Eastman K.E."/>
            <person name="Pendleton A.L."/>
            <person name="Shaikh M.A."/>
            <person name="Suttiyut T."/>
            <person name="Ogas R."/>
            <person name="Tomko P."/>
            <person name="Gavelis G."/>
            <person name="Widhalm J.R."/>
            <person name="Wisecaver J.H."/>
        </authorList>
    </citation>
    <scope>NUCLEOTIDE SEQUENCE</scope>
    <source>
        <strain evidence="1">ECLA1</strain>
    </source>
</reference>
<proteinExistence type="predicted"/>
<sequence length="208" mass="24011">MTKFLDALHLQWDFIFYNAQVHCEARQEGLRKPTAMPDNEDVEALRSFTVTEMNLMLDRPYDLWDDSLFVRLRNLIVCRVTLFNARRSGEPAQLTLSEWTDASHGAWIDPELTDKIEDPQERLLLKDMKLAYQAGKGSRKLVPVLFPKDTLEPVSKLLIERTNCNIHPDNIYLFPNTQNSLDHASGYHCLRAVVKEVPNLKKPHLLIA</sequence>
<name>A0AAE0Y985_9GAST</name>
<keyword evidence="2" id="KW-1185">Reference proteome</keyword>
<organism evidence="1 2">
    <name type="scientific">Elysia crispata</name>
    <name type="common">lettuce slug</name>
    <dbReference type="NCBI Taxonomy" id="231223"/>
    <lineage>
        <taxon>Eukaryota</taxon>
        <taxon>Metazoa</taxon>
        <taxon>Spiralia</taxon>
        <taxon>Lophotrochozoa</taxon>
        <taxon>Mollusca</taxon>
        <taxon>Gastropoda</taxon>
        <taxon>Heterobranchia</taxon>
        <taxon>Euthyneura</taxon>
        <taxon>Panpulmonata</taxon>
        <taxon>Sacoglossa</taxon>
        <taxon>Placobranchoidea</taxon>
        <taxon>Plakobranchidae</taxon>
        <taxon>Elysia</taxon>
    </lineage>
</organism>
<dbReference type="PANTHER" id="PTHR33480:SF1">
    <property type="entry name" value="TYR RECOMBINASE DOMAIN-CONTAINING PROTEIN"/>
    <property type="match status" value="1"/>
</dbReference>
<evidence type="ECO:0000313" key="1">
    <source>
        <dbReference type="EMBL" id="KAK3737624.1"/>
    </source>
</evidence>
<gene>
    <name evidence="1" type="ORF">RRG08_057945</name>
</gene>
<protein>
    <submittedName>
        <fullName evidence="1">Uncharacterized protein</fullName>
    </submittedName>
</protein>
<accession>A0AAE0Y985</accession>
<dbReference type="EMBL" id="JAWDGP010006635">
    <property type="protein sequence ID" value="KAK3737624.1"/>
    <property type="molecule type" value="Genomic_DNA"/>
</dbReference>